<dbReference type="SMART" id="SM00849">
    <property type="entry name" value="Lactamase_B"/>
    <property type="match status" value="2"/>
</dbReference>
<proteinExistence type="predicted"/>
<keyword evidence="2" id="KW-0378">Hydrolase</keyword>
<dbReference type="InterPro" id="IPR036866">
    <property type="entry name" value="RibonucZ/Hydroxyglut_hydro"/>
</dbReference>
<sequence length="597" mass="66190">MALKSRRVGPEVYAIDDCCVVYLLVDPGNRTAVAVDAGSGRWLAQLADFGVDRVTDVIVTHHHRDQTEGLPLLAAHGARIWVPPVEQDLIADVGTHWQRRSVVNNYDLRADRYSLLEPVPIDGTMPEYRTRRVGQLDITTLPTPGHTAGSVSYLVSLGGRRLAFTGDLIHSPGKVWSASALQWSYVGLEGAALTMASLELLRREGPDVLLPSHGDPMEDPEDAVARTTDRLADLIQVRLGYPTDILHRLDHPFVELSSHLLMNATSESRSYVLLSDSGSALMIDYGYDLSTGIPVGGQRFAVRPWLPSVDVLRRDYGIDRVEVAVPTHYHDDHIAAFNLLRDVHGTEVWAATPVADVLENPRDYDLPCLWYDAVRCDRRIDDGTTFGWREYELSMHALPGHTRYASAIAFEADGRRVVATGDQQTGTWVPGAQPEIPNFQYANGFSANDYIASAQLYQRLQPDLMITGHWQPVLVTPEYLDELVLLGREVAEVHRDLLPPEDAVFADGFDARLTPYRIDARDGEPFQVRVDASVPAGSKAEFALVVPDGWRWQAEGDVFTVTPSVDRPVRRARIAATVMLDGRYLGQHCEALVDVSL</sequence>
<dbReference type="GO" id="GO:0016787">
    <property type="term" value="F:hydrolase activity"/>
    <property type="evidence" value="ECO:0007669"/>
    <property type="project" value="UniProtKB-KW"/>
</dbReference>
<evidence type="ECO:0000313" key="3">
    <source>
        <dbReference type="Proteomes" id="UP001589890"/>
    </source>
</evidence>
<dbReference type="SUPFAM" id="SSF56281">
    <property type="entry name" value="Metallo-hydrolase/oxidoreductase"/>
    <property type="match status" value="2"/>
</dbReference>
<organism evidence="2 3">
    <name type="scientific">Kribbella deserti</name>
    <dbReference type="NCBI Taxonomy" id="1926257"/>
    <lineage>
        <taxon>Bacteria</taxon>
        <taxon>Bacillati</taxon>
        <taxon>Actinomycetota</taxon>
        <taxon>Actinomycetes</taxon>
        <taxon>Propionibacteriales</taxon>
        <taxon>Kribbellaceae</taxon>
        <taxon>Kribbella</taxon>
    </lineage>
</organism>
<dbReference type="EC" id="3.-.-.-" evidence="2"/>
<evidence type="ECO:0000259" key="1">
    <source>
        <dbReference type="SMART" id="SM00849"/>
    </source>
</evidence>
<feature type="domain" description="Metallo-beta-lactamase" evidence="1">
    <location>
        <begin position="18"/>
        <end position="213"/>
    </location>
</feature>
<dbReference type="InterPro" id="IPR050855">
    <property type="entry name" value="NDM-1-like"/>
</dbReference>
<comment type="caution">
    <text evidence="2">The sequence shown here is derived from an EMBL/GenBank/DDBJ whole genome shotgun (WGS) entry which is preliminary data.</text>
</comment>
<dbReference type="RefSeq" id="WP_380052417.1">
    <property type="nucleotide sequence ID" value="NZ_JBHLTC010000035.1"/>
</dbReference>
<evidence type="ECO:0000313" key="2">
    <source>
        <dbReference type="EMBL" id="MFC0627528.1"/>
    </source>
</evidence>
<reference evidence="2 3" key="1">
    <citation type="submission" date="2024-09" db="EMBL/GenBank/DDBJ databases">
        <authorList>
            <person name="Sun Q."/>
            <person name="Mori K."/>
        </authorList>
    </citation>
    <scope>NUCLEOTIDE SEQUENCE [LARGE SCALE GENOMIC DNA]</scope>
    <source>
        <strain evidence="2 3">CGMCC 1.15906</strain>
    </source>
</reference>
<name>A0ABV6QTN2_9ACTN</name>
<dbReference type="EMBL" id="JBHLTC010000035">
    <property type="protein sequence ID" value="MFC0627528.1"/>
    <property type="molecule type" value="Genomic_DNA"/>
</dbReference>
<gene>
    <name evidence="2" type="ORF">ACFFGN_25865</name>
</gene>
<dbReference type="Gene3D" id="3.60.15.10">
    <property type="entry name" value="Ribonuclease Z/Hydroxyacylglutathione hydrolase-like"/>
    <property type="match status" value="2"/>
</dbReference>
<accession>A0ABV6QTN2</accession>
<dbReference type="PANTHER" id="PTHR42951">
    <property type="entry name" value="METALLO-BETA-LACTAMASE DOMAIN-CONTAINING"/>
    <property type="match status" value="1"/>
</dbReference>
<protein>
    <submittedName>
        <fullName evidence="2">MBL fold metallo-hydrolase</fullName>
        <ecNumber evidence="2">3.-.-.-</ecNumber>
    </submittedName>
</protein>
<dbReference type="Proteomes" id="UP001589890">
    <property type="component" value="Unassembled WGS sequence"/>
</dbReference>
<keyword evidence="3" id="KW-1185">Reference proteome</keyword>
<feature type="domain" description="Metallo-beta-lactamase" evidence="1">
    <location>
        <begin position="268"/>
        <end position="469"/>
    </location>
</feature>
<dbReference type="CDD" id="cd06262">
    <property type="entry name" value="metallo-hydrolase-like_MBL-fold"/>
    <property type="match status" value="1"/>
</dbReference>
<dbReference type="Pfam" id="PF00753">
    <property type="entry name" value="Lactamase_B"/>
    <property type="match status" value="2"/>
</dbReference>
<dbReference type="InterPro" id="IPR001279">
    <property type="entry name" value="Metallo-B-lactamas"/>
</dbReference>